<dbReference type="AlphaFoldDB" id="A0AAV0IAT9"/>
<evidence type="ECO:0000313" key="2">
    <source>
        <dbReference type="EMBL" id="CAI0394626.1"/>
    </source>
</evidence>
<comment type="caution">
    <text evidence="2">The sequence shown here is derived from an EMBL/GenBank/DDBJ whole genome shotgun (WGS) entry which is preliminary data.</text>
</comment>
<sequence length="46" mass="4965">MVQPGSRPSRSGHAVYGPHHSSSQEPTHPKVSSLRVRPGPNPDQQP</sequence>
<dbReference type="Proteomes" id="UP001154282">
    <property type="component" value="Unassembled WGS sequence"/>
</dbReference>
<reference evidence="2" key="1">
    <citation type="submission" date="2022-08" db="EMBL/GenBank/DDBJ databases">
        <authorList>
            <person name="Gutierrez-Valencia J."/>
        </authorList>
    </citation>
    <scope>NUCLEOTIDE SEQUENCE</scope>
</reference>
<gene>
    <name evidence="2" type="ORF">LITE_LOCUS8392</name>
</gene>
<organism evidence="2 3">
    <name type="scientific">Linum tenue</name>
    <dbReference type="NCBI Taxonomy" id="586396"/>
    <lineage>
        <taxon>Eukaryota</taxon>
        <taxon>Viridiplantae</taxon>
        <taxon>Streptophyta</taxon>
        <taxon>Embryophyta</taxon>
        <taxon>Tracheophyta</taxon>
        <taxon>Spermatophyta</taxon>
        <taxon>Magnoliopsida</taxon>
        <taxon>eudicotyledons</taxon>
        <taxon>Gunneridae</taxon>
        <taxon>Pentapetalae</taxon>
        <taxon>rosids</taxon>
        <taxon>fabids</taxon>
        <taxon>Malpighiales</taxon>
        <taxon>Linaceae</taxon>
        <taxon>Linum</taxon>
    </lineage>
</organism>
<dbReference type="EMBL" id="CAMGYJ010000003">
    <property type="protein sequence ID" value="CAI0394626.1"/>
    <property type="molecule type" value="Genomic_DNA"/>
</dbReference>
<name>A0AAV0IAT9_9ROSI</name>
<evidence type="ECO:0000313" key="3">
    <source>
        <dbReference type="Proteomes" id="UP001154282"/>
    </source>
</evidence>
<protein>
    <submittedName>
        <fullName evidence="2">Uncharacterized protein</fullName>
    </submittedName>
</protein>
<accession>A0AAV0IAT9</accession>
<proteinExistence type="predicted"/>
<evidence type="ECO:0000256" key="1">
    <source>
        <dbReference type="SAM" id="MobiDB-lite"/>
    </source>
</evidence>
<feature type="region of interest" description="Disordered" evidence="1">
    <location>
        <begin position="1"/>
        <end position="46"/>
    </location>
</feature>
<keyword evidence="3" id="KW-1185">Reference proteome</keyword>